<keyword evidence="2" id="KW-1133">Transmembrane helix</keyword>
<dbReference type="EMBL" id="AVOT02001132">
    <property type="protein sequence ID" value="MBW0465803.1"/>
    <property type="molecule type" value="Genomic_DNA"/>
</dbReference>
<dbReference type="GO" id="GO:0005662">
    <property type="term" value="C:DNA replication factor A complex"/>
    <property type="evidence" value="ECO:0007669"/>
    <property type="project" value="TreeGrafter"/>
</dbReference>
<evidence type="ECO:0000313" key="4">
    <source>
        <dbReference type="EMBL" id="MBW0465803.1"/>
    </source>
</evidence>
<dbReference type="GO" id="GO:0006289">
    <property type="term" value="P:nucleotide-excision repair"/>
    <property type="evidence" value="ECO:0007669"/>
    <property type="project" value="TreeGrafter"/>
</dbReference>
<proteinExistence type="predicted"/>
<dbReference type="Proteomes" id="UP000765509">
    <property type="component" value="Unassembled WGS sequence"/>
</dbReference>
<evidence type="ECO:0000313" key="5">
    <source>
        <dbReference type="Proteomes" id="UP000765509"/>
    </source>
</evidence>
<feature type="region of interest" description="Disordered" evidence="1">
    <location>
        <begin position="335"/>
        <end position="356"/>
    </location>
</feature>
<dbReference type="GO" id="GO:0000724">
    <property type="term" value="P:double-strand break repair via homologous recombination"/>
    <property type="evidence" value="ECO:0007669"/>
    <property type="project" value="TreeGrafter"/>
</dbReference>
<evidence type="ECO:0000256" key="2">
    <source>
        <dbReference type="SAM" id="Phobius"/>
    </source>
</evidence>
<gene>
    <name evidence="4" type="ORF">O181_005518</name>
</gene>
<dbReference type="GO" id="GO:0006284">
    <property type="term" value="P:base-excision repair"/>
    <property type="evidence" value="ECO:0007669"/>
    <property type="project" value="TreeGrafter"/>
</dbReference>
<name>A0A9Q3GFM3_9BASI</name>
<dbReference type="GO" id="GO:0006260">
    <property type="term" value="P:DNA replication"/>
    <property type="evidence" value="ECO:0007669"/>
    <property type="project" value="TreeGrafter"/>
</dbReference>
<dbReference type="AlphaFoldDB" id="A0A9Q3GFM3"/>
<organism evidence="4 5">
    <name type="scientific">Austropuccinia psidii MF-1</name>
    <dbReference type="NCBI Taxonomy" id="1389203"/>
    <lineage>
        <taxon>Eukaryota</taxon>
        <taxon>Fungi</taxon>
        <taxon>Dikarya</taxon>
        <taxon>Basidiomycota</taxon>
        <taxon>Pucciniomycotina</taxon>
        <taxon>Pucciniomycetes</taxon>
        <taxon>Pucciniales</taxon>
        <taxon>Sphaerophragmiaceae</taxon>
        <taxon>Austropuccinia</taxon>
    </lineage>
</organism>
<feature type="domain" description="Glycosyl transferase family 25" evidence="3">
    <location>
        <begin position="87"/>
        <end position="202"/>
    </location>
</feature>
<keyword evidence="2" id="KW-0812">Transmembrane</keyword>
<dbReference type="Pfam" id="PF01755">
    <property type="entry name" value="Glyco_transf_25"/>
    <property type="match status" value="1"/>
</dbReference>
<keyword evidence="2" id="KW-0472">Membrane</keyword>
<reference evidence="4" key="1">
    <citation type="submission" date="2021-03" db="EMBL/GenBank/DDBJ databases">
        <title>Draft genome sequence of rust myrtle Austropuccinia psidii MF-1, a brazilian biotype.</title>
        <authorList>
            <person name="Quecine M.C."/>
            <person name="Pachon D.M.R."/>
            <person name="Bonatelli M.L."/>
            <person name="Correr F.H."/>
            <person name="Franceschini L.M."/>
            <person name="Leite T.F."/>
            <person name="Margarido G.R.A."/>
            <person name="Almeida C.A."/>
            <person name="Ferrarezi J.A."/>
            <person name="Labate C.A."/>
        </authorList>
    </citation>
    <scope>NUCLEOTIDE SEQUENCE</scope>
    <source>
        <strain evidence="4">MF-1</strain>
    </source>
</reference>
<dbReference type="GO" id="GO:0006298">
    <property type="term" value="P:mismatch repair"/>
    <property type="evidence" value="ECO:0007669"/>
    <property type="project" value="TreeGrafter"/>
</dbReference>
<comment type="caution">
    <text evidence="4">The sequence shown here is derived from an EMBL/GenBank/DDBJ whole genome shotgun (WGS) entry which is preliminary data.</text>
</comment>
<accession>A0A9Q3GFM3</accession>
<dbReference type="GO" id="GO:0003697">
    <property type="term" value="F:single-stranded DNA binding"/>
    <property type="evidence" value="ECO:0007669"/>
    <property type="project" value="TreeGrafter"/>
</dbReference>
<sequence length="356" mass="40348">MTIQLPDAKPQSSRPSSSVWVMALAAISTIILLVQLLPKLSSHVKLSDFKTDYIFAHFRPTHLTISKLESKNELDVLTNGLPSFSSIRVVSLPTRIDRRNHMKKLDRHLHLGFQFSDAILYSDPRVLEIVKQVGNHTKADNKIAEVGHVACRMSHKMAIQAADAVDDETTLILEDDVDFEYAFKYLSGTVLRDVPKDWDLIFFGHTDFSDEARNGKDPNTNNFFIYKSLEPQGGHAYAMSRKGRKLLLDLLDNKRPHVYETDQGMPIDEIFAGLARFHKAYLYSIIPDMVVQRPLFKSDILGTPAGFNDGMHNKPLFDSTLSRIKFLERKSNRLSPMSAHRKASSLSTSHRLSRSQ</sequence>
<protein>
    <recommendedName>
        <fullName evidence="3">Glycosyl transferase family 25 domain-containing protein</fullName>
    </recommendedName>
</protein>
<keyword evidence="5" id="KW-1185">Reference proteome</keyword>
<feature type="transmembrane region" description="Helical" evidence="2">
    <location>
        <begin position="20"/>
        <end position="37"/>
    </location>
</feature>
<dbReference type="InterPro" id="IPR002654">
    <property type="entry name" value="Glyco_trans_25"/>
</dbReference>
<dbReference type="OrthoDB" id="47375at2759"/>
<dbReference type="GO" id="GO:0035861">
    <property type="term" value="C:site of double-strand break"/>
    <property type="evidence" value="ECO:0007669"/>
    <property type="project" value="TreeGrafter"/>
</dbReference>
<evidence type="ECO:0000256" key="1">
    <source>
        <dbReference type="SAM" id="MobiDB-lite"/>
    </source>
</evidence>
<evidence type="ECO:0000259" key="3">
    <source>
        <dbReference type="Pfam" id="PF01755"/>
    </source>
</evidence>
<dbReference type="PANTHER" id="PTHR15114:SF1">
    <property type="entry name" value="REPLICATION PROTEIN A 14 KDA SUBUNIT"/>
    <property type="match status" value="1"/>
</dbReference>
<dbReference type="GO" id="GO:0003684">
    <property type="term" value="F:damaged DNA binding"/>
    <property type="evidence" value="ECO:0007669"/>
    <property type="project" value="TreeGrafter"/>
</dbReference>
<dbReference type="PANTHER" id="PTHR15114">
    <property type="entry name" value="REPLICATION PROTEIN A3"/>
    <property type="match status" value="1"/>
</dbReference>